<evidence type="ECO:0000313" key="4">
    <source>
        <dbReference type="Proteomes" id="UP000076722"/>
    </source>
</evidence>
<feature type="compositionally biased region" description="Polar residues" evidence="1">
    <location>
        <begin position="92"/>
        <end position="112"/>
    </location>
</feature>
<reference evidence="3 4" key="1">
    <citation type="journal article" date="2016" name="Mol. Biol. Evol.">
        <title>Comparative Genomics of Early-Diverging Mushroom-Forming Fungi Provides Insights into the Origins of Lignocellulose Decay Capabilities.</title>
        <authorList>
            <person name="Nagy L.G."/>
            <person name="Riley R."/>
            <person name="Tritt A."/>
            <person name="Adam C."/>
            <person name="Daum C."/>
            <person name="Floudas D."/>
            <person name="Sun H."/>
            <person name="Yadav J.S."/>
            <person name="Pangilinan J."/>
            <person name="Larsson K.H."/>
            <person name="Matsuura K."/>
            <person name="Barry K."/>
            <person name="Labutti K."/>
            <person name="Kuo R."/>
            <person name="Ohm R.A."/>
            <person name="Bhattacharya S.S."/>
            <person name="Shirouzu T."/>
            <person name="Yoshinaga Y."/>
            <person name="Martin F.M."/>
            <person name="Grigoriev I.V."/>
            <person name="Hibbett D.S."/>
        </authorList>
    </citation>
    <scope>NUCLEOTIDE SEQUENCE [LARGE SCALE GENOMIC DNA]</scope>
    <source>
        <strain evidence="3 4">HHB9708</strain>
    </source>
</reference>
<proteinExistence type="predicted"/>
<dbReference type="InterPro" id="IPR019783">
    <property type="entry name" value="SDO1/SBDS_N"/>
</dbReference>
<dbReference type="Gene3D" id="3.30.1250.10">
    <property type="entry name" value="Ribosome maturation protein SBDS, N-terminal domain"/>
    <property type="match status" value="1"/>
</dbReference>
<dbReference type="OrthoDB" id="2567806at2759"/>
<feature type="region of interest" description="Disordered" evidence="1">
    <location>
        <begin position="92"/>
        <end position="121"/>
    </location>
</feature>
<feature type="domain" description="Ribosome maturation protein SDO1/SBDS N-terminal" evidence="2">
    <location>
        <begin position="4"/>
        <end position="94"/>
    </location>
</feature>
<keyword evidence="4" id="KW-1185">Reference proteome</keyword>
<dbReference type="EMBL" id="KV419405">
    <property type="protein sequence ID" value="KZS94091.1"/>
    <property type="molecule type" value="Genomic_DNA"/>
</dbReference>
<gene>
    <name evidence="3" type="ORF">SISNIDRAFT_465639</name>
</gene>
<dbReference type="Proteomes" id="UP000076722">
    <property type="component" value="Unassembled WGS sequence"/>
</dbReference>
<evidence type="ECO:0000259" key="2">
    <source>
        <dbReference type="Pfam" id="PF01172"/>
    </source>
</evidence>
<dbReference type="SUPFAM" id="SSF89895">
    <property type="entry name" value="FYSH domain"/>
    <property type="match status" value="1"/>
</dbReference>
<protein>
    <submittedName>
        <fullName evidence="3">DUF1960-domain-containing protein</fullName>
    </submittedName>
</protein>
<dbReference type="STRING" id="1314777.A0A164VEQ3"/>
<accession>A0A164VEQ3</accession>
<organism evidence="3 4">
    <name type="scientific">Sistotremastrum niveocremeum HHB9708</name>
    <dbReference type="NCBI Taxonomy" id="1314777"/>
    <lineage>
        <taxon>Eukaryota</taxon>
        <taxon>Fungi</taxon>
        <taxon>Dikarya</taxon>
        <taxon>Basidiomycota</taxon>
        <taxon>Agaricomycotina</taxon>
        <taxon>Agaricomycetes</taxon>
        <taxon>Sistotremastrales</taxon>
        <taxon>Sistotremastraceae</taxon>
        <taxon>Sertulicium</taxon>
        <taxon>Sertulicium niveocremeum</taxon>
    </lineage>
</organism>
<dbReference type="AlphaFoldDB" id="A0A164VEQ3"/>
<name>A0A164VEQ3_9AGAM</name>
<dbReference type="Pfam" id="PF01172">
    <property type="entry name" value="SBDS_N"/>
    <property type="match status" value="1"/>
</dbReference>
<evidence type="ECO:0000256" key="1">
    <source>
        <dbReference type="SAM" id="MobiDB-lite"/>
    </source>
</evidence>
<dbReference type="InterPro" id="IPR036786">
    <property type="entry name" value="Ribosome_mat_SBDS_N_sf"/>
</dbReference>
<sequence length="121" mass="12974">MAQIHKVVYKPDTQSTDEYIVFVNQAEMLTICAPSSIPLALIVDAFDIFHSGQGAQGHLGRISKQTLETVFGTKHEDEAVKVVLEKGTIQASEGVQKSGTSSKNDSHGSQFVDTRGGGLRG</sequence>
<evidence type="ECO:0000313" key="3">
    <source>
        <dbReference type="EMBL" id="KZS94091.1"/>
    </source>
</evidence>